<feature type="transmembrane region" description="Helical" evidence="7">
    <location>
        <begin position="242"/>
        <end position="265"/>
    </location>
</feature>
<dbReference type="InterPro" id="IPR011701">
    <property type="entry name" value="MFS"/>
</dbReference>
<feature type="transmembrane region" description="Helical" evidence="7">
    <location>
        <begin position="363"/>
        <end position="381"/>
    </location>
</feature>
<dbReference type="GO" id="GO:0022857">
    <property type="term" value="F:transmembrane transporter activity"/>
    <property type="evidence" value="ECO:0007669"/>
    <property type="project" value="InterPro"/>
</dbReference>
<feature type="transmembrane region" description="Helical" evidence="7">
    <location>
        <begin position="277"/>
        <end position="294"/>
    </location>
</feature>
<dbReference type="OrthoDB" id="8579878at2"/>
<feature type="transmembrane region" description="Helical" evidence="7">
    <location>
        <begin position="73"/>
        <end position="92"/>
    </location>
</feature>
<protein>
    <submittedName>
        <fullName evidence="8">MFS transporter</fullName>
    </submittedName>
</protein>
<keyword evidence="3" id="KW-1003">Cell membrane</keyword>
<name>A0A1U7IKS4_9CYAN</name>
<dbReference type="GO" id="GO:0005886">
    <property type="term" value="C:plasma membrane"/>
    <property type="evidence" value="ECO:0007669"/>
    <property type="project" value="UniProtKB-SubCell"/>
</dbReference>
<dbReference type="Gene3D" id="1.20.1250.20">
    <property type="entry name" value="MFS general substrate transporter like domains"/>
    <property type="match status" value="2"/>
</dbReference>
<feature type="transmembrane region" description="Helical" evidence="7">
    <location>
        <begin position="98"/>
        <end position="123"/>
    </location>
</feature>
<reference evidence="8 9" key="1">
    <citation type="submission" date="2016-11" db="EMBL/GenBank/DDBJ databases">
        <title>Draft Genome Sequences of Nine Cyanobacterial Strains from Diverse Habitats.</title>
        <authorList>
            <person name="Zhu T."/>
            <person name="Hou S."/>
            <person name="Lu X."/>
            <person name="Hess W.R."/>
        </authorList>
    </citation>
    <scope>NUCLEOTIDE SEQUENCE [LARGE SCALE GENOMIC DNA]</scope>
    <source>
        <strain evidence="8 9">IAM M-71</strain>
    </source>
</reference>
<feature type="transmembrane region" description="Helical" evidence="7">
    <location>
        <begin position="135"/>
        <end position="156"/>
    </location>
</feature>
<evidence type="ECO:0000256" key="1">
    <source>
        <dbReference type="ARBA" id="ARBA00004651"/>
    </source>
</evidence>
<evidence type="ECO:0000256" key="4">
    <source>
        <dbReference type="ARBA" id="ARBA00022692"/>
    </source>
</evidence>
<feature type="transmembrane region" description="Helical" evidence="7">
    <location>
        <begin position="162"/>
        <end position="184"/>
    </location>
</feature>
<evidence type="ECO:0000256" key="3">
    <source>
        <dbReference type="ARBA" id="ARBA00022475"/>
    </source>
</evidence>
<evidence type="ECO:0000256" key="5">
    <source>
        <dbReference type="ARBA" id="ARBA00022989"/>
    </source>
</evidence>
<evidence type="ECO:0000256" key="2">
    <source>
        <dbReference type="ARBA" id="ARBA00022448"/>
    </source>
</evidence>
<feature type="transmembrane region" description="Helical" evidence="7">
    <location>
        <begin position="46"/>
        <end position="66"/>
    </location>
</feature>
<evidence type="ECO:0000256" key="7">
    <source>
        <dbReference type="SAM" id="Phobius"/>
    </source>
</evidence>
<dbReference type="Pfam" id="PF07690">
    <property type="entry name" value="MFS_1"/>
    <property type="match status" value="2"/>
</dbReference>
<gene>
    <name evidence="8" type="ORF">NIES2119_11985</name>
</gene>
<accession>A0A1U7IKS4</accession>
<keyword evidence="4 7" id="KW-0812">Transmembrane</keyword>
<feature type="transmembrane region" description="Helical" evidence="7">
    <location>
        <begin position="205"/>
        <end position="222"/>
    </location>
</feature>
<dbReference type="PANTHER" id="PTHR43414:SF6">
    <property type="entry name" value="MULTIDRUG RESISTANCE PROTEIN MDTG"/>
    <property type="match status" value="1"/>
</dbReference>
<evidence type="ECO:0000256" key="6">
    <source>
        <dbReference type="ARBA" id="ARBA00023136"/>
    </source>
</evidence>
<comment type="caution">
    <text evidence="8">The sequence shown here is derived from an EMBL/GenBank/DDBJ whole genome shotgun (WGS) entry which is preliminary data.</text>
</comment>
<dbReference type="SUPFAM" id="SSF103473">
    <property type="entry name" value="MFS general substrate transporter"/>
    <property type="match status" value="1"/>
</dbReference>
<organism evidence="8 9">
    <name type="scientific">[Phormidium ambiguum] IAM M-71</name>
    <dbReference type="NCBI Taxonomy" id="454136"/>
    <lineage>
        <taxon>Bacteria</taxon>
        <taxon>Bacillati</taxon>
        <taxon>Cyanobacteriota</taxon>
        <taxon>Cyanophyceae</taxon>
        <taxon>Oscillatoriophycideae</taxon>
        <taxon>Aerosakkonematales</taxon>
        <taxon>Aerosakkonemataceae</taxon>
        <taxon>Floridanema</taxon>
    </lineage>
</organism>
<dbReference type="STRING" id="454136.NIES2119_11985"/>
<dbReference type="AlphaFoldDB" id="A0A1U7IKS4"/>
<sequence>MKQKWLLGTLFFCVFLAWFTEVLLSPFYPQFFRKVFGVEDLSYTGYYIFICRLTVVIASPLWGIIARWVSVKYLIYFGQLGSAIMTAMMATATNENQFLWYTVVLLVLKSSYFLVYTLIIQLAGESQRSTVAGTYQAVSHGAIITSTIAGAWMIGWEAPLSLFYGVAIADLIQLALCVYFLQGVETKPHKEPIPQETKLATGKQQIGFILAIGMAILTFQLANNLIRPYFTEYVIAPEPFNISLLDSSILFLIPSVMAIAALPYIHFACKPHNLKQIYTFGMVLLVTSLFFQGWTNSLLFLILSRLVYGFFLAVTETVLQLKLFNESSENGIHFNYSVAASFANVGRLGAPLAASWLVSSYNLAAPFLLAAIFSIANWIFAKFTIFQNKPNPKTLPPIPQE</sequence>
<dbReference type="InterPro" id="IPR036259">
    <property type="entry name" value="MFS_trans_sf"/>
</dbReference>
<dbReference type="EMBL" id="MRCE01000010">
    <property type="protein sequence ID" value="OKH37864.1"/>
    <property type="molecule type" value="Genomic_DNA"/>
</dbReference>
<dbReference type="PANTHER" id="PTHR43414">
    <property type="entry name" value="MULTIDRUG RESISTANCE PROTEIN MDTG"/>
    <property type="match status" value="1"/>
</dbReference>
<keyword evidence="6 7" id="KW-0472">Membrane</keyword>
<dbReference type="RefSeq" id="WP_073593705.1">
    <property type="nucleotide sequence ID" value="NZ_MRCE01000010.1"/>
</dbReference>
<evidence type="ECO:0000313" key="9">
    <source>
        <dbReference type="Proteomes" id="UP000185860"/>
    </source>
</evidence>
<dbReference type="Proteomes" id="UP000185860">
    <property type="component" value="Unassembled WGS sequence"/>
</dbReference>
<comment type="subcellular location">
    <subcellularLocation>
        <location evidence="1">Cell membrane</location>
        <topology evidence="1">Multi-pass membrane protein</topology>
    </subcellularLocation>
</comment>
<keyword evidence="5 7" id="KW-1133">Transmembrane helix</keyword>
<proteinExistence type="predicted"/>
<keyword evidence="2" id="KW-0813">Transport</keyword>
<evidence type="ECO:0000313" key="8">
    <source>
        <dbReference type="EMBL" id="OKH37864.1"/>
    </source>
</evidence>